<dbReference type="InterPro" id="IPR006307">
    <property type="entry name" value="BsaZ-like"/>
</dbReference>
<dbReference type="SUPFAM" id="SSF160544">
    <property type="entry name" value="EscU C-terminal domain-like"/>
    <property type="match status" value="1"/>
</dbReference>
<dbReference type="NCBIfam" id="TIGR01404">
    <property type="entry name" value="FlhB_rel_III"/>
    <property type="match status" value="1"/>
</dbReference>
<dbReference type="EMBL" id="POSP01000003">
    <property type="protein sequence ID" value="PND39821.1"/>
    <property type="molecule type" value="Genomic_DNA"/>
</dbReference>
<dbReference type="OrthoDB" id="9807950at2"/>
<keyword evidence="7 9" id="KW-0472">Membrane</keyword>
<dbReference type="GO" id="GO:0005886">
    <property type="term" value="C:plasma membrane"/>
    <property type="evidence" value="ECO:0007669"/>
    <property type="project" value="UniProtKB-SubCell"/>
</dbReference>
<evidence type="ECO:0000256" key="7">
    <source>
        <dbReference type="ARBA" id="ARBA00023136"/>
    </source>
</evidence>
<evidence type="ECO:0000256" key="1">
    <source>
        <dbReference type="ARBA" id="ARBA00004651"/>
    </source>
</evidence>
<evidence type="ECO:0000256" key="4">
    <source>
        <dbReference type="ARBA" id="ARBA00022692"/>
    </source>
</evidence>
<dbReference type="PANTHER" id="PTHR30531">
    <property type="entry name" value="FLAGELLAR BIOSYNTHETIC PROTEIN FLHB"/>
    <property type="match status" value="1"/>
</dbReference>
<dbReference type="InterPro" id="IPR006135">
    <property type="entry name" value="T3SS_substrate_exporter"/>
</dbReference>
<feature type="region of interest" description="Disordered" evidence="8">
    <location>
        <begin position="362"/>
        <end position="420"/>
    </location>
</feature>
<name>A0A2N8L292_9BURK</name>
<evidence type="ECO:0000256" key="6">
    <source>
        <dbReference type="ARBA" id="ARBA00023026"/>
    </source>
</evidence>
<dbReference type="AlphaFoldDB" id="A0A2N8L292"/>
<keyword evidence="11" id="KW-1185">Reference proteome</keyword>
<keyword evidence="3" id="KW-1003">Cell membrane</keyword>
<gene>
    <name evidence="10" type="ORF">C1O66_17650</name>
</gene>
<keyword evidence="6" id="KW-0843">Virulence</keyword>
<proteinExistence type="inferred from homology"/>
<feature type="transmembrane region" description="Helical" evidence="9">
    <location>
        <begin position="32"/>
        <end position="53"/>
    </location>
</feature>
<organism evidence="10 11">
    <name type="scientific">Kinneretia aquatilis</name>
    <dbReference type="NCBI Taxonomy" id="2070761"/>
    <lineage>
        <taxon>Bacteria</taxon>
        <taxon>Pseudomonadati</taxon>
        <taxon>Pseudomonadota</taxon>
        <taxon>Betaproteobacteria</taxon>
        <taxon>Burkholderiales</taxon>
        <taxon>Sphaerotilaceae</taxon>
        <taxon>Roseateles</taxon>
    </lineage>
</organism>
<dbReference type="Proteomes" id="UP000235916">
    <property type="component" value="Unassembled WGS sequence"/>
</dbReference>
<dbReference type="PRINTS" id="PR00950">
    <property type="entry name" value="TYPE3IMSPROT"/>
</dbReference>
<comment type="caution">
    <text evidence="10">The sequence shown here is derived from an EMBL/GenBank/DDBJ whole genome shotgun (WGS) entry which is preliminary data.</text>
</comment>
<evidence type="ECO:0000256" key="8">
    <source>
        <dbReference type="SAM" id="MobiDB-lite"/>
    </source>
</evidence>
<accession>A0A2N8L292</accession>
<feature type="transmembrane region" description="Helical" evidence="9">
    <location>
        <begin position="148"/>
        <end position="166"/>
    </location>
</feature>
<protein>
    <submittedName>
        <fullName evidence="10">EscU/YscU/HrcU family type III secretion system export apparatus switch protein</fullName>
    </submittedName>
</protein>
<comment type="subcellular location">
    <subcellularLocation>
        <location evidence="1">Cell membrane</location>
        <topology evidence="1">Multi-pass membrane protein</topology>
    </subcellularLocation>
</comment>
<dbReference type="Pfam" id="PF01312">
    <property type="entry name" value="Bac_export_2"/>
    <property type="match status" value="1"/>
</dbReference>
<comment type="similarity">
    <text evidence="2">Belongs to the type III secretion exporter family.</text>
</comment>
<dbReference type="Gene3D" id="3.40.1690.10">
    <property type="entry name" value="secretion proteins EscU"/>
    <property type="match status" value="1"/>
</dbReference>
<keyword evidence="5 9" id="KW-1133">Transmembrane helix</keyword>
<evidence type="ECO:0000313" key="10">
    <source>
        <dbReference type="EMBL" id="PND39821.1"/>
    </source>
</evidence>
<dbReference type="GO" id="GO:0009306">
    <property type="term" value="P:protein secretion"/>
    <property type="evidence" value="ECO:0007669"/>
    <property type="project" value="InterPro"/>
</dbReference>
<feature type="transmembrane region" description="Helical" evidence="9">
    <location>
        <begin position="194"/>
        <end position="216"/>
    </location>
</feature>
<feature type="region of interest" description="Disordered" evidence="8">
    <location>
        <begin position="1"/>
        <end position="28"/>
    </location>
</feature>
<evidence type="ECO:0000256" key="3">
    <source>
        <dbReference type="ARBA" id="ARBA00022475"/>
    </source>
</evidence>
<evidence type="ECO:0000256" key="5">
    <source>
        <dbReference type="ARBA" id="ARBA00022989"/>
    </source>
</evidence>
<sequence>MAESGGDKTEKPTPKRLQDARKKGDVPKSRDLGTTLTLLVWLGLFAALLHPAAQRLQALSEQLFHALAQGWDAGGFILVARSLGGAALESLLWICLLLLLPVVAVGLLSEFLQVGAIWAMDKVTPKMEHLNPAAGIKRMFSMDSLIELLKNIIKASLLLFLAWLLLRSRLPQWLGLARQGGEDPRPLAALLWDASWRLCAWALCAFLIVALLDLLWQRHSFTKKMRMSLRDIKQEYKDNEGDPMIKAQRRQAHAEWAQQNSNQAARTANALIVNPTHVAIAIDYERERCPVPLISAKGEGDVAAGMRAAAEQAGVPIVRNVPLARDLLARAEVGEAIPPDLFDIIAEVILWAAEVREDLARASEPAAGAQTGPGAEADATARRSPVPGEDLTPYAALRGRYRPEPAAAAANADNPSWGRS</sequence>
<dbReference type="PANTHER" id="PTHR30531:SF14">
    <property type="entry name" value="SURFACE PRESENTATION OF ANTIGENS PROTEIN SPAS"/>
    <property type="match status" value="1"/>
</dbReference>
<feature type="transmembrane region" description="Helical" evidence="9">
    <location>
        <begin position="91"/>
        <end position="119"/>
    </location>
</feature>
<evidence type="ECO:0000256" key="2">
    <source>
        <dbReference type="ARBA" id="ARBA00010690"/>
    </source>
</evidence>
<evidence type="ECO:0000313" key="11">
    <source>
        <dbReference type="Proteomes" id="UP000235916"/>
    </source>
</evidence>
<keyword evidence="4 9" id="KW-0812">Transmembrane</keyword>
<evidence type="ECO:0000256" key="9">
    <source>
        <dbReference type="SAM" id="Phobius"/>
    </source>
</evidence>
<reference evidence="10 11" key="1">
    <citation type="submission" date="2018-01" db="EMBL/GenBank/DDBJ databases">
        <title>Draft genome sequence of Paucibacter aquatile CR182 isolated from freshwater of the Nakdong River.</title>
        <authorList>
            <person name="Choi A."/>
            <person name="Chung E.J."/>
        </authorList>
    </citation>
    <scope>NUCLEOTIDE SEQUENCE [LARGE SCALE GENOMIC DNA]</scope>
    <source>
        <strain evidence="10 11">CR182</strain>
    </source>
</reference>
<dbReference type="InterPro" id="IPR029025">
    <property type="entry name" value="T3SS_substrate_exporter_C"/>
</dbReference>